<dbReference type="EMBL" id="JAZDWZ010000006">
    <property type="protein sequence ID" value="MEE3928370.1"/>
    <property type="molecule type" value="Genomic_DNA"/>
</dbReference>
<sequence>MEKIKVDAIFIDLDGTTLDESKGKIHQASEFTKKYLQTLNKQIPVVISTGRGMNPRQEKLSSL</sequence>
<reference evidence="1" key="1">
    <citation type="submission" date="2024-01" db="EMBL/GenBank/DDBJ databases">
        <title>Genome sequence of Mycoplasma ciconiae type strain DSM 25251.</title>
        <authorList>
            <person name="Spergser J."/>
        </authorList>
    </citation>
    <scope>NUCLEOTIDE SEQUENCE [LARGE SCALE GENOMIC DNA]</scope>
    <source>
        <strain evidence="1">DSM 25251</strain>
    </source>
</reference>
<accession>A0ABU7MLQ8</accession>
<dbReference type="GO" id="GO:0016787">
    <property type="term" value="F:hydrolase activity"/>
    <property type="evidence" value="ECO:0007669"/>
    <property type="project" value="UniProtKB-KW"/>
</dbReference>
<dbReference type="Gene3D" id="3.40.50.1000">
    <property type="entry name" value="HAD superfamily/HAD-like"/>
    <property type="match status" value="1"/>
</dbReference>
<protein>
    <submittedName>
        <fullName evidence="1">HAD hydrolase family protein</fullName>
    </submittedName>
</protein>
<organism evidence="1 2">
    <name type="scientific">Mycoplasmopsis ciconiae</name>
    <dbReference type="NCBI Taxonomy" id="561067"/>
    <lineage>
        <taxon>Bacteria</taxon>
        <taxon>Bacillati</taxon>
        <taxon>Mycoplasmatota</taxon>
        <taxon>Mycoplasmoidales</taxon>
        <taxon>Metamycoplasmataceae</taxon>
        <taxon>Mycoplasmopsis</taxon>
    </lineage>
</organism>
<dbReference type="RefSeq" id="WP_330500783.1">
    <property type="nucleotide sequence ID" value="NZ_JAZDWZ010000006.1"/>
</dbReference>
<evidence type="ECO:0000313" key="2">
    <source>
        <dbReference type="Proteomes" id="UP001344817"/>
    </source>
</evidence>
<keyword evidence="2" id="KW-1185">Reference proteome</keyword>
<evidence type="ECO:0000313" key="1">
    <source>
        <dbReference type="EMBL" id="MEE3928370.1"/>
    </source>
</evidence>
<name>A0ABU7MLQ8_9BACT</name>
<dbReference type="InterPro" id="IPR036412">
    <property type="entry name" value="HAD-like_sf"/>
</dbReference>
<dbReference type="Pfam" id="PF08282">
    <property type="entry name" value="Hydrolase_3"/>
    <property type="match status" value="1"/>
</dbReference>
<gene>
    <name evidence="1" type="ORF">V2E24_02150</name>
</gene>
<proteinExistence type="predicted"/>
<keyword evidence="1" id="KW-0378">Hydrolase</keyword>
<dbReference type="Proteomes" id="UP001344817">
    <property type="component" value="Unassembled WGS sequence"/>
</dbReference>
<dbReference type="SUPFAM" id="SSF56784">
    <property type="entry name" value="HAD-like"/>
    <property type="match status" value="1"/>
</dbReference>
<dbReference type="InterPro" id="IPR023214">
    <property type="entry name" value="HAD_sf"/>
</dbReference>
<comment type="caution">
    <text evidence="1">The sequence shown here is derived from an EMBL/GenBank/DDBJ whole genome shotgun (WGS) entry which is preliminary data.</text>
</comment>